<dbReference type="InterPro" id="IPR036772">
    <property type="entry name" value="SRCR-like_dom_sf"/>
</dbReference>
<dbReference type="SUPFAM" id="SSF56487">
    <property type="entry name" value="SRCR-like"/>
    <property type="match status" value="1"/>
</dbReference>
<comment type="caution">
    <text evidence="2">Lacks conserved residue(s) required for the propagation of feature annotation.</text>
</comment>
<dbReference type="PROSITE" id="PS50287">
    <property type="entry name" value="SRCR_2"/>
    <property type="match status" value="1"/>
</dbReference>
<dbReference type="OrthoDB" id="536948at2759"/>
<comment type="caution">
    <text evidence="4">The sequence shown here is derived from an EMBL/GenBank/DDBJ whole genome shotgun (WGS) entry which is preliminary data.</text>
</comment>
<gene>
    <name evidence="5" type="ORF">EDS130_LOCUS21201</name>
    <name evidence="4" type="ORF">XAT740_LOCUS1399</name>
</gene>
<proteinExistence type="predicted"/>
<organism evidence="4 6">
    <name type="scientific">Adineta ricciae</name>
    <name type="common">Rotifer</name>
    <dbReference type="NCBI Taxonomy" id="249248"/>
    <lineage>
        <taxon>Eukaryota</taxon>
        <taxon>Metazoa</taxon>
        <taxon>Spiralia</taxon>
        <taxon>Gnathifera</taxon>
        <taxon>Rotifera</taxon>
        <taxon>Eurotatoria</taxon>
        <taxon>Bdelloidea</taxon>
        <taxon>Adinetida</taxon>
        <taxon>Adinetidae</taxon>
        <taxon>Adineta</taxon>
    </lineage>
</organism>
<dbReference type="Pfam" id="PF00530">
    <property type="entry name" value="SRCR"/>
    <property type="match status" value="1"/>
</dbReference>
<keyword evidence="6" id="KW-1185">Reference proteome</keyword>
<dbReference type="Gene3D" id="3.10.250.10">
    <property type="entry name" value="SRCR-like domain"/>
    <property type="match status" value="1"/>
</dbReference>
<keyword evidence="1 2" id="KW-1015">Disulfide bond</keyword>
<dbReference type="InterPro" id="IPR001190">
    <property type="entry name" value="SRCR"/>
</dbReference>
<dbReference type="AlphaFoldDB" id="A0A813QLX2"/>
<evidence type="ECO:0000259" key="3">
    <source>
        <dbReference type="PROSITE" id="PS50287"/>
    </source>
</evidence>
<protein>
    <recommendedName>
        <fullName evidence="3">SRCR domain-containing protein</fullName>
    </recommendedName>
</protein>
<dbReference type="EMBL" id="CAJNOR010000043">
    <property type="protein sequence ID" value="CAF0770008.1"/>
    <property type="molecule type" value="Genomic_DNA"/>
</dbReference>
<accession>A0A813QLX2</accession>
<evidence type="ECO:0000256" key="2">
    <source>
        <dbReference type="PROSITE-ProRule" id="PRU00196"/>
    </source>
</evidence>
<evidence type="ECO:0000256" key="1">
    <source>
        <dbReference type="ARBA" id="ARBA00023157"/>
    </source>
</evidence>
<sequence length="228" mass="25349">MAEGVRHRYKYCTSRALTSLRSLSTIKLIFSISQSKSMQFVLSTLTILALITSQSSGMSFGESIMQELQASLQNSSSMRALLPWQQTCHDMFSLFSSTRSVVDITVQELLPLRIRAKVQLEHVGSDRRDYFYVDGHVCQNGFDQHAANAVCRSLGKGSNAVYLLNRPIGDQPFSECLFQYGMDKIVVPCTFLMEQFKCTSSSTTLGGCVHSKLFEQSCAGDMYVGVVC</sequence>
<dbReference type="EMBL" id="CAJNOJ010000106">
    <property type="protein sequence ID" value="CAF1123878.1"/>
    <property type="molecule type" value="Genomic_DNA"/>
</dbReference>
<evidence type="ECO:0000313" key="6">
    <source>
        <dbReference type="Proteomes" id="UP000663828"/>
    </source>
</evidence>
<evidence type="ECO:0000313" key="5">
    <source>
        <dbReference type="EMBL" id="CAF1123878.1"/>
    </source>
</evidence>
<reference evidence="4" key="1">
    <citation type="submission" date="2021-02" db="EMBL/GenBank/DDBJ databases">
        <authorList>
            <person name="Nowell W R."/>
        </authorList>
    </citation>
    <scope>NUCLEOTIDE SEQUENCE</scope>
</reference>
<dbReference type="GO" id="GO:0016020">
    <property type="term" value="C:membrane"/>
    <property type="evidence" value="ECO:0007669"/>
    <property type="project" value="InterPro"/>
</dbReference>
<evidence type="ECO:0000313" key="4">
    <source>
        <dbReference type="EMBL" id="CAF0770008.1"/>
    </source>
</evidence>
<name>A0A813QLX2_ADIRI</name>
<feature type="domain" description="SRCR" evidence="3">
    <location>
        <begin position="102"/>
        <end position="228"/>
    </location>
</feature>
<dbReference type="Proteomes" id="UP000663852">
    <property type="component" value="Unassembled WGS sequence"/>
</dbReference>
<dbReference type="Proteomes" id="UP000663828">
    <property type="component" value="Unassembled WGS sequence"/>
</dbReference>
<feature type="disulfide bond" evidence="2">
    <location>
        <begin position="198"/>
        <end position="208"/>
    </location>
</feature>